<feature type="domain" description="CBS" evidence="10">
    <location>
        <begin position="270"/>
        <end position="327"/>
    </location>
</feature>
<sequence length="413" mass="46338">METAIAILLCVIMEGFFSGSEIAIVSLPKIELQKRLQEGDKAAKLLEKLLKEPEKLLTTTLIGTNISTVTGSALFTSAFLEQIQHAIPIVKSHPELATVLCFTPITLTFGELIPKSLFQKYSGKIAFKIVYPIYFFYILFKPISIFVMGISRLVAKLLKAESTQNPFVTKEELKMLVESASKLKVERAERNILKNILKLHEKSVGNIYVPLLNVVAVEKDSPAYQALKLFEKSGFSKLPVYENRFDNIVGYITISDFLNVTDTKTPVGKIAKPILVLPEYMNIFDALKTFRKNKGEMAIVVDEYGSTLGIVTLEDILEEIVGKIEDEFDRPEIKITKQGNVLIAEGTTEIEEVNKLLKTPLPTSRDYITIAGLILSKLGRFPKPNEKVKLKNHTLTVTKTTNRKIEEVQIEEN</sequence>
<keyword evidence="5 7" id="KW-0129">CBS domain</keyword>
<protein>
    <submittedName>
        <fullName evidence="12">Hemolysin, contains CBS domains</fullName>
    </submittedName>
</protein>
<dbReference type="PROSITE" id="PS51846">
    <property type="entry name" value="CNNM"/>
    <property type="match status" value="1"/>
</dbReference>
<keyword evidence="6 8" id="KW-0472">Membrane</keyword>
<evidence type="ECO:0000313" key="13">
    <source>
        <dbReference type="Proteomes" id="UP001157911"/>
    </source>
</evidence>
<feature type="transmembrane region" description="Helical" evidence="9">
    <location>
        <begin position="134"/>
        <end position="155"/>
    </location>
</feature>
<accession>A0ABY1NTJ7</accession>
<evidence type="ECO:0000256" key="7">
    <source>
        <dbReference type="PROSITE-ProRule" id="PRU00703"/>
    </source>
</evidence>
<evidence type="ECO:0000256" key="2">
    <source>
        <dbReference type="ARBA" id="ARBA00022692"/>
    </source>
</evidence>
<dbReference type="SUPFAM" id="SSF54631">
    <property type="entry name" value="CBS-domain pair"/>
    <property type="match status" value="1"/>
</dbReference>
<dbReference type="SMART" id="SM00116">
    <property type="entry name" value="CBS"/>
    <property type="match status" value="2"/>
</dbReference>
<comment type="subcellular location">
    <subcellularLocation>
        <location evidence="1">Membrane</location>
        <topology evidence="1">Multi-pass membrane protein</topology>
    </subcellularLocation>
</comment>
<dbReference type="SMART" id="SM01091">
    <property type="entry name" value="CorC_HlyC"/>
    <property type="match status" value="1"/>
</dbReference>
<evidence type="ECO:0000256" key="6">
    <source>
        <dbReference type="ARBA" id="ARBA00023136"/>
    </source>
</evidence>
<dbReference type="Gene3D" id="3.30.465.10">
    <property type="match status" value="1"/>
</dbReference>
<evidence type="ECO:0000256" key="3">
    <source>
        <dbReference type="ARBA" id="ARBA00022737"/>
    </source>
</evidence>
<dbReference type="PROSITE" id="PS51371">
    <property type="entry name" value="CBS"/>
    <property type="match status" value="2"/>
</dbReference>
<dbReference type="Gene3D" id="3.10.580.10">
    <property type="entry name" value="CBS-domain"/>
    <property type="match status" value="1"/>
</dbReference>
<organism evidence="12 13">
    <name type="scientific">Desulfurobacterium pacificum</name>
    <dbReference type="NCBI Taxonomy" id="240166"/>
    <lineage>
        <taxon>Bacteria</taxon>
        <taxon>Pseudomonadati</taxon>
        <taxon>Aquificota</taxon>
        <taxon>Aquificia</taxon>
        <taxon>Desulfurobacteriales</taxon>
        <taxon>Desulfurobacteriaceae</taxon>
        <taxon>Desulfurobacterium</taxon>
    </lineage>
</organism>
<gene>
    <name evidence="12" type="ORF">SAMN06265339_1565</name>
</gene>
<dbReference type="Pfam" id="PF01595">
    <property type="entry name" value="CNNM"/>
    <property type="match status" value="1"/>
</dbReference>
<keyword evidence="3" id="KW-0677">Repeat</keyword>
<dbReference type="CDD" id="cd04590">
    <property type="entry name" value="CBS_pair_CorC_HlyC_assoc"/>
    <property type="match status" value="1"/>
</dbReference>
<dbReference type="InterPro" id="IPR046342">
    <property type="entry name" value="CBS_dom_sf"/>
</dbReference>
<evidence type="ECO:0000256" key="4">
    <source>
        <dbReference type="ARBA" id="ARBA00022989"/>
    </source>
</evidence>
<evidence type="ECO:0000259" key="11">
    <source>
        <dbReference type="PROSITE" id="PS51846"/>
    </source>
</evidence>
<dbReference type="PANTHER" id="PTHR22777:SF17">
    <property type="entry name" value="UPF0053 PROTEIN SLL0260"/>
    <property type="match status" value="1"/>
</dbReference>
<evidence type="ECO:0000256" key="5">
    <source>
        <dbReference type="ARBA" id="ARBA00023122"/>
    </source>
</evidence>
<keyword evidence="2 8" id="KW-0812">Transmembrane</keyword>
<feature type="domain" description="CBS" evidence="10">
    <location>
        <begin position="208"/>
        <end position="267"/>
    </location>
</feature>
<evidence type="ECO:0000256" key="8">
    <source>
        <dbReference type="PROSITE-ProRule" id="PRU01193"/>
    </source>
</evidence>
<feature type="transmembrane region" description="Helical" evidence="9">
    <location>
        <begin position="6"/>
        <end position="27"/>
    </location>
</feature>
<dbReference type="EMBL" id="FXUB01000005">
    <property type="protein sequence ID" value="SMP17826.1"/>
    <property type="molecule type" value="Genomic_DNA"/>
</dbReference>
<keyword evidence="13" id="KW-1185">Reference proteome</keyword>
<dbReference type="InterPro" id="IPR000644">
    <property type="entry name" value="CBS_dom"/>
</dbReference>
<reference evidence="12 13" key="1">
    <citation type="submission" date="2017-05" db="EMBL/GenBank/DDBJ databases">
        <authorList>
            <person name="Varghese N."/>
            <person name="Submissions S."/>
        </authorList>
    </citation>
    <scope>NUCLEOTIDE SEQUENCE [LARGE SCALE GENOMIC DNA]</scope>
    <source>
        <strain evidence="12 13">DSM 15522</strain>
    </source>
</reference>
<dbReference type="InterPro" id="IPR005170">
    <property type="entry name" value="Transptr-assoc_dom"/>
</dbReference>
<keyword evidence="4 8" id="KW-1133">Transmembrane helix</keyword>
<dbReference type="RefSeq" id="WP_283401007.1">
    <property type="nucleotide sequence ID" value="NZ_FXUB01000005.1"/>
</dbReference>
<dbReference type="SUPFAM" id="SSF56176">
    <property type="entry name" value="FAD-binding/transporter-associated domain-like"/>
    <property type="match status" value="1"/>
</dbReference>
<comment type="caution">
    <text evidence="12">The sequence shown here is derived from an EMBL/GenBank/DDBJ whole genome shotgun (WGS) entry which is preliminary data.</text>
</comment>
<evidence type="ECO:0000256" key="1">
    <source>
        <dbReference type="ARBA" id="ARBA00004141"/>
    </source>
</evidence>
<dbReference type="InterPro" id="IPR044751">
    <property type="entry name" value="Ion_transp-like_CBS"/>
</dbReference>
<dbReference type="PANTHER" id="PTHR22777">
    <property type="entry name" value="HEMOLYSIN-RELATED"/>
    <property type="match status" value="1"/>
</dbReference>
<dbReference type="Pfam" id="PF03471">
    <property type="entry name" value="CorC_HlyC"/>
    <property type="match status" value="1"/>
</dbReference>
<evidence type="ECO:0000313" key="12">
    <source>
        <dbReference type="EMBL" id="SMP17826.1"/>
    </source>
</evidence>
<evidence type="ECO:0000259" key="10">
    <source>
        <dbReference type="PROSITE" id="PS51371"/>
    </source>
</evidence>
<feature type="domain" description="CNNM transmembrane" evidence="11">
    <location>
        <begin position="1"/>
        <end position="190"/>
    </location>
</feature>
<dbReference type="InterPro" id="IPR016169">
    <property type="entry name" value="FAD-bd_PCMH_sub2"/>
</dbReference>
<evidence type="ECO:0000256" key="9">
    <source>
        <dbReference type="SAM" id="Phobius"/>
    </source>
</evidence>
<dbReference type="Proteomes" id="UP001157911">
    <property type="component" value="Unassembled WGS sequence"/>
</dbReference>
<proteinExistence type="predicted"/>
<name>A0ABY1NTJ7_9BACT</name>
<dbReference type="InterPro" id="IPR002550">
    <property type="entry name" value="CNNM"/>
</dbReference>
<dbReference type="Pfam" id="PF00571">
    <property type="entry name" value="CBS"/>
    <property type="match status" value="2"/>
</dbReference>
<dbReference type="InterPro" id="IPR036318">
    <property type="entry name" value="FAD-bd_PCMH-like_sf"/>
</dbReference>